<comment type="subcellular location">
    <subcellularLocation>
        <location evidence="1">Secreted</location>
    </subcellularLocation>
</comment>
<dbReference type="Gene3D" id="3.20.20.370">
    <property type="entry name" value="Glycoside hydrolase/deacetylase"/>
    <property type="match status" value="1"/>
</dbReference>
<evidence type="ECO:0000256" key="2">
    <source>
        <dbReference type="ARBA" id="ARBA00022729"/>
    </source>
</evidence>
<gene>
    <name evidence="4" type="ORF">COW82_02160</name>
</gene>
<proteinExistence type="predicted"/>
<dbReference type="PROSITE" id="PS51677">
    <property type="entry name" value="NODB"/>
    <property type="match status" value="1"/>
</dbReference>
<dbReference type="InterPro" id="IPR011330">
    <property type="entry name" value="Glyco_hydro/deAcase_b/a-brl"/>
</dbReference>
<dbReference type="Proteomes" id="UP000231276">
    <property type="component" value="Unassembled WGS sequence"/>
</dbReference>
<dbReference type="InterPro" id="IPR051398">
    <property type="entry name" value="Polysacch_Deacetylase"/>
</dbReference>
<dbReference type="AlphaFoldDB" id="A0A2H0DX43"/>
<evidence type="ECO:0000313" key="4">
    <source>
        <dbReference type="EMBL" id="PIP86438.1"/>
    </source>
</evidence>
<dbReference type="GO" id="GO:0005975">
    <property type="term" value="P:carbohydrate metabolic process"/>
    <property type="evidence" value="ECO:0007669"/>
    <property type="project" value="InterPro"/>
</dbReference>
<dbReference type="SUPFAM" id="SSF88713">
    <property type="entry name" value="Glycoside hydrolase/deacetylase"/>
    <property type="match status" value="1"/>
</dbReference>
<dbReference type="Pfam" id="PF01522">
    <property type="entry name" value="Polysacc_deac_1"/>
    <property type="match status" value="1"/>
</dbReference>
<dbReference type="EMBL" id="PCTS01000029">
    <property type="protein sequence ID" value="PIP86438.1"/>
    <property type="molecule type" value="Genomic_DNA"/>
</dbReference>
<dbReference type="GO" id="GO:0005576">
    <property type="term" value="C:extracellular region"/>
    <property type="evidence" value="ECO:0007669"/>
    <property type="project" value="UniProtKB-SubCell"/>
</dbReference>
<keyword evidence="2" id="KW-0732">Signal</keyword>
<comment type="caution">
    <text evidence="4">The sequence shown here is derived from an EMBL/GenBank/DDBJ whole genome shotgun (WGS) entry which is preliminary data.</text>
</comment>
<organism evidence="4 5">
    <name type="scientific">Candidatus Campbellbacteria bacterium CG22_combo_CG10-13_8_21_14_all_43_18</name>
    <dbReference type="NCBI Taxonomy" id="1974530"/>
    <lineage>
        <taxon>Bacteria</taxon>
        <taxon>Candidatus Campbelliibacteriota</taxon>
    </lineage>
</organism>
<evidence type="ECO:0000313" key="5">
    <source>
        <dbReference type="Proteomes" id="UP000231276"/>
    </source>
</evidence>
<feature type="domain" description="NodB homology" evidence="3">
    <location>
        <begin position="81"/>
        <end position="255"/>
    </location>
</feature>
<accession>A0A2H0DX43</accession>
<dbReference type="PANTHER" id="PTHR34216:SF3">
    <property type="entry name" value="POLY-BETA-1,6-N-ACETYL-D-GLUCOSAMINE N-DEACETYLASE"/>
    <property type="match status" value="1"/>
</dbReference>
<evidence type="ECO:0000256" key="1">
    <source>
        <dbReference type="ARBA" id="ARBA00004613"/>
    </source>
</evidence>
<dbReference type="GO" id="GO:0016810">
    <property type="term" value="F:hydrolase activity, acting on carbon-nitrogen (but not peptide) bonds"/>
    <property type="evidence" value="ECO:0007669"/>
    <property type="project" value="InterPro"/>
</dbReference>
<dbReference type="CDD" id="cd10918">
    <property type="entry name" value="CE4_NodB_like_5s_6s"/>
    <property type="match status" value="1"/>
</dbReference>
<evidence type="ECO:0000259" key="3">
    <source>
        <dbReference type="PROSITE" id="PS51677"/>
    </source>
</evidence>
<protein>
    <recommendedName>
        <fullName evidence="3">NodB homology domain-containing protein</fullName>
    </recommendedName>
</protein>
<dbReference type="InterPro" id="IPR002509">
    <property type="entry name" value="NODB_dom"/>
</dbReference>
<reference evidence="4 5" key="1">
    <citation type="submission" date="2017-09" db="EMBL/GenBank/DDBJ databases">
        <title>Depth-based differentiation of microbial function through sediment-hosted aquifers and enrichment of novel symbionts in the deep terrestrial subsurface.</title>
        <authorList>
            <person name="Probst A.J."/>
            <person name="Ladd B."/>
            <person name="Jarett J.K."/>
            <person name="Geller-Mcgrath D.E."/>
            <person name="Sieber C.M."/>
            <person name="Emerson J.B."/>
            <person name="Anantharaman K."/>
            <person name="Thomas B.C."/>
            <person name="Malmstrom R."/>
            <person name="Stieglmeier M."/>
            <person name="Klingl A."/>
            <person name="Woyke T."/>
            <person name="Ryan C.M."/>
            <person name="Banfield J.F."/>
        </authorList>
    </citation>
    <scope>NUCLEOTIDE SEQUENCE [LARGE SCALE GENOMIC DNA]</scope>
    <source>
        <strain evidence="4">CG22_combo_CG10-13_8_21_14_all_43_18</strain>
    </source>
</reference>
<name>A0A2H0DX43_9BACT</name>
<dbReference type="PANTHER" id="PTHR34216">
    <property type="match status" value="1"/>
</dbReference>
<sequence length="255" mass="29959">MFEKIIYYSGINYLYKKLFQRPHIICVGYHSVRPEALAEVPYSHLVVNTRDFENQLEYLKNSGYKFISIKDLKSLKRIDDKYILVYFDDGFKDVVDYALPILKKYEIRGTVFVVTDYTSGKSNPWNEKNTFMTWGDIRENLNNLDFQSHTVSHRKLSKLDEEDIMKELTLPREVIMKETGEEVFAISYPHSSFNKRIQELAIEQDYDITIGNGRGLNFDLGKHLKKIPTSKMSNINDFKVRTGILYLLNNTIKRK</sequence>